<evidence type="ECO:0000313" key="2">
    <source>
        <dbReference type="Proteomes" id="UP001565474"/>
    </source>
</evidence>
<protein>
    <submittedName>
        <fullName evidence="1">Uncharacterized protein</fullName>
    </submittedName>
</protein>
<dbReference type="EMBL" id="JBGBZN010000002">
    <property type="protein sequence ID" value="MEY9469239.1"/>
    <property type="molecule type" value="Genomic_DNA"/>
</dbReference>
<sequence>MRTRAIEGASAVFKIQDMPKPVLRTRVAPMCLVQALAIGFNVAAE</sequence>
<name>A0ABV4GD43_9BRAD</name>
<keyword evidence="2" id="KW-1185">Reference proteome</keyword>
<proteinExistence type="predicted"/>
<dbReference type="RefSeq" id="WP_157785121.1">
    <property type="nucleotide sequence ID" value="NZ_FMAE01000001.1"/>
</dbReference>
<accession>A0ABV4GD43</accession>
<organism evidence="1 2">
    <name type="scientific">Bradyrhizobium yuanmingense</name>
    <dbReference type="NCBI Taxonomy" id="108015"/>
    <lineage>
        <taxon>Bacteria</taxon>
        <taxon>Pseudomonadati</taxon>
        <taxon>Pseudomonadota</taxon>
        <taxon>Alphaproteobacteria</taxon>
        <taxon>Hyphomicrobiales</taxon>
        <taxon>Nitrobacteraceae</taxon>
        <taxon>Bradyrhizobium</taxon>
    </lineage>
</organism>
<comment type="caution">
    <text evidence="1">The sequence shown here is derived from an EMBL/GenBank/DDBJ whole genome shotgun (WGS) entry which is preliminary data.</text>
</comment>
<dbReference type="Proteomes" id="UP001565474">
    <property type="component" value="Unassembled WGS sequence"/>
</dbReference>
<gene>
    <name evidence="1" type="ORF">ABH992_001638</name>
</gene>
<reference evidence="1 2" key="1">
    <citation type="submission" date="2024-07" db="EMBL/GenBank/DDBJ databases">
        <title>Genomic Encyclopedia of Type Strains, Phase V (KMG-V): Genome sequencing to study the core and pangenomes of soil and plant-associated prokaryotes.</title>
        <authorList>
            <person name="Whitman W."/>
        </authorList>
    </citation>
    <scope>NUCLEOTIDE SEQUENCE [LARGE SCALE GENOMIC DNA]</scope>
    <source>
        <strain evidence="1 2">USDA 222</strain>
    </source>
</reference>
<evidence type="ECO:0000313" key="1">
    <source>
        <dbReference type="EMBL" id="MEY9469239.1"/>
    </source>
</evidence>